<reference evidence="5 6" key="1">
    <citation type="journal article" date="2015" name="Stand. Genomic Sci.">
        <title>Complete genome sequence and description of Salinispira pacifica gen. nov., sp. nov., a novel spirochaete isolated form a hypersaline microbial mat.</title>
        <authorList>
            <person name="Ben Hania W."/>
            <person name="Joseph M."/>
            <person name="Schumann P."/>
            <person name="Bunk B."/>
            <person name="Fiebig A."/>
            <person name="Sproer C."/>
            <person name="Klenk H.P."/>
            <person name="Fardeau M.L."/>
            <person name="Spring S."/>
        </authorList>
    </citation>
    <scope>NUCLEOTIDE SEQUENCE [LARGE SCALE GENOMIC DNA]</scope>
    <source>
        <strain evidence="5 6">L21-RPul-D2</strain>
    </source>
</reference>
<evidence type="ECO:0000313" key="6">
    <source>
        <dbReference type="Proteomes" id="UP000018680"/>
    </source>
</evidence>
<dbReference type="CDD" id="cd01949">
    <property type="entry name" value="GGDEF"/>
    <property type="match status" value="1"/>
</dbReference>
<evidence type="ECO:0000313" key="5">
    <source>
        <dbReference type="EMBL" id="AHC15727.1"/>
    </source>
</evidence>
<dbReference type="SMART" id="SM00267">
    <property type="entry name" value="GGDEF"/>
    <property type="match status" value="1"/>
</dbReference>
<dbReference type="KEGG" id="slr:L21SP2_2374"/>
<evidence type="ECO:0000259" key="4">
    <source>
        <dbReference type="PROSITE" id="PS50887"/>
    </source>
</evidence>
<dbReference type="InterPro" id="IPR000160">
    <property type="entry name" value="GGDEF_dom"/>
</dbReference>
<dbReference type="PANTHER" id="PTHR33121:SF70">
    <property type="entry name" value="SIGNALING PROTEIN YKOW"/>
    <property type="match status" value="1"/>
</dbReference>
<dbReference type="Pfam" id="PF00563">
    <property type="entry name" value="EAL"/>
    <property type="match status" value="1"/>
</dbReference>
<feature type="transmembrane region" description="Helical" evidence="2">
    <location>
        <begin position="6"/>
        <end position="26"/>
    </location>
</feature>
<feature type="transmembrane region" description="Helical" evidence="2">
    <location>
        <begin position="109"/>
        <end position="127"/>
    </location>
</feature>
<dbReference type="GO" id="GO:0071111">
    <property type="term" value="F:cyclic-guanylate-specific phosphodiesterase activity"/>
    <property type="evidence" value="ECO:0007669"/>
    <property type="project" value="InterPro"/>
</dbReference>
<accession>V5WIR2</accession>
<feature type="transmembrane region" description="Helical" evidence="2">
    <location>
        <begin position="81"/>
        <end position="102"/>
    </location>
</feature>
<dbReference type="SUPFAM" id="SSF55073">
    <property type="entry name" value="Nucleotide cyclase"/>
    <property type="match status" value="1"/>
</dbReference>
<proteinExistence type="predicted"/>
<dbReference type="Gene3D" id="3.20.20.450">
    <property type="entry name" value="EAL domain"/>
    <property type="match status" value="1"/>
</dbReference>
<name>V5WIR2_9SPIO</name>
<dbReference type="InterPro" id="IPR050706">
    <property type="entry name" value="Cyclic-di-GMP_PDE-like"/>
</dbReference>
<dbReference type="Proteomes" id="UP000018680">
    <property type="component" value="Chromosome"/>
</dbReference>
<feature type="domain" description="GGDEF" evidence="4">
    <location>
        <begin position="248"/>
        <end position="409"/>
    </location>
</feature>
<dbReference type="EMBL" id="CP006939">
    <property type="protein sequence ID" value="AHC15727.1"/>
    <property type="molecule type" value="Genomic_DNA"/>
</dbReference>
<dbReference type="OrthoDB" id="366324at2"/>
<keyword evidence="2" id="KW-0472">Membrane</keyword>
<gene>
    <name evidence="5" type="ORF">L21SP2_2374</name>
</gene>
<dbReference type="STRING" id="1307761.L21SP2_2374"/>
<dbReference type="InterPro" id="IPR043128">
    <property type="entry name" value="Rev_trsase/Diguanyl_cyclase"/>
</dbReference>
<feature type="transmembrane region" description="Helical" evidence="2">
    <location>
        <begin position="54"/>
        <end position="75"/>
    </location>
</feature>
<feature type="domain" description="EAL" evidence="3">
    <location>
        <begin position="418"/>
        <end position="675"/>
    </location>
</feature>
<dbReference type="PROSITE" id="PS50883">
    <property type="entry name" value="EAL"/>
    <property type="match status" value="1"/>
</dbReference>
<dbReference type="Pfam" id="PF00990">
    <property type="entry name" value="GGDEF"/>
    <property type="match status" value="1"/>
</dbReference>
<keyword evidence="6" id="KW-1185">Reference proteome</keyword>
<dbReference type="SUPFAM" id="SSF141868">
    <property type="entry name" value="EAL domain-like"/>
    <property type="match status" value="1"/>
</dbReference>
<dbReference type="SMART" id="SM00052">
    <property type="entry name" value="EAL"/>
    <property type="match status" value="1"/>
</dbReference>
<dbReference type="NCBIfam" id="TIGR00254">
    <property type="entry name" value="GGDEF"/>
    <property type="match status" value="1"/>
</dbReference>
<evidence type="ECO:0000259" key="3">
    <source>
        <dbReference type="PROSITE" id="PS50883"/>
    </source>
</evidence>
<dbReference type="InterPro" id="IPR035919">
    <property type="entry name" value="EAL_sf"/>
</dbReference>
<organism evidence="5 6">
    <name type="scientific">Salinispira pacifica</name>
    <dbReference type="NCBI Taxonomy" id="1307761"/>
    <lineage>
        <taxon>Bacteria</taxon>
        <taxon>Pseudomonadati</taxon>
        <taxon>Spirochaetota</taxon>
        <taxon>Spirochaetia</taxon>
        <taxon>Spirochaetales</taxon>
        <taxon>Spirochaetaceae</taxon>
        <taxon>Salinispira</taxon>
    </lineage>
</organism>
<feature type="region of interest" description="Disordered" evidence="1">
    <location>
        <begin position="353"/>
        <end position="379"/>
    </location>
</feature>
<dbReference type="eggNOG" id="COG5001">
    <property type="taxonomic scope" value="Bacteria"/>
</dbReference>
<dbReference type="AlphaFoldDB" id="V5WIR2"/>
<dbReference type="InterPro" id="IPR029787">
    <property type="entry name" value="Nucleotide_cyclase"/>
</dbReference>
<dbReference type="PROSITE" id="PS50887">
    <property type="entry name" value="GGDEF"/>
    <property type="match status" value="1"/>
</dbReference>
<dbReference type="HOGENOM" id="CLU_000445_70_49_12"/>
<keyword evidence="2" id="KW-0812">Transmembrane</keyword>
<dbReference type="Gene3D" id="3.30.70.270">
    <property type="match status" value="1"/>
</dbReference>
<keyword evidence="2" id="KW-1133">Transmembrane helix</keyword>
<sequence>MENTAKFPFFFFITCTMIGSVPMNLFQRFAFSVQRFLRYQGLSSALPLFIRGKILLIHIMAFLGLVIFLPLAISVAAAGSYLASAVLIFATTGQIAAMIIYHRGNRLDASIQISALSVILALTYAMITGGYNGYGILYIFLGPIILFYFLNIRWALFTQTLFALLFVFAIAFPTAPIRAHLEADFLLRVFVLYILISSLTGSVVFGFKQTTSRLEAVAYYDDLTGLPNRHYIRTLLNETARRSRKKGTPFFTLFISIHRFRQINDNYGYTAGDEMLRLFARRCETLIPKDGFLGRFGGTDFILSFPSDDPDPKAVAEMLHQSALKGFILMNQLIRLSLNISYTAYLSHLPNELSQTSDHEGPGRGRKSRSRFSGSRVGTDPAESIIRNLELALSVSKSRGGGTTIRYDKQGHEDIRKRYRLAEELRSAVSRQELTLHFQPIIRADSRKVTKVEALARWFSPEFGEVSPEEFIPLAEEIGIIAELSEYLFHIAASDIQELRELNHGNENRLALSFNISPVNLHSQNFIPVISNILAKTAADMSQLELEITESMLIEDNEMVKQNLTLLKNMGIRLSLDDFGTGYSSLSYLHRFNIDTLKIDRSFIASMQESTHSREIIRAIQAMALSLGMETVAEGVEYEEQDRMLRELEVTHIQGFLHARPMDRTALQVWMKHWNTVHFERRNG</sequence>
<evidence type="ECO:0000256" key="1">
    <source>
        <dbReference type="SAM" id="MobiDB-lite"/>
    </source>
</evidence>
<dbReference type="CDD" id="cd01948">
    <property type="entry name" value="EAL"/>
    <property type="match status" value="1"/>
</dbReference>
<dbReference type="PANTHER" id="PTHR33121">
    <property type="entry name" value="CYCLIC DI-GMP PHOSPHODIESTERASE PDEF"/>
    <property type="match status" value="1"/>
</dbReference>
<evidence type="ECO:0000256" key="2">
    <source>
        <dbReference type="SAM" id="Phobius"/>
    </source>
</evidence>
<dbReference type="InterPro" id="IPR001633">
    <property type="entry name" value="EAL_dom"/>
</dbReference>
<feature type="transmembrane region" description="Helical" evidence="2">
    <location>
        <begin position="185"/>
        <end position="207"/>
    </location>
</feature>
<protein>
    <submittedName>
        <fullName evidence="5">Diguanylate cyclase/phosphodiesterase (GGDEF &amp; EAL domains) with PAS/PAC sensor(S)</fullName>
    </submittedName>
</protein>